<gene>
    <name evidence="2" type="ORF">B0H66DRAFT_596403</name>
</gene>
<proteinExistence type="predicted"/>
<dbReference type="Proteomes" id="UP001283341">
    <property type="component" value="Unassembled WGS sequence"/>
</dbReference>
<name>A0AAE0MEH7_9PEZI</name>
<evidence type="ECO:0000313" key="3">
    <source>
        <dbReference type="Proteomes" id="UP001283341"/>
    </source>
</evidence>
<organism evidence="2 3">
    <name type="scientific">Apodospora peruviana</name>
    <dbReference type="NCBI Taxonomy" id="516989"/>
    <lineage>
        <taxon>Eukaryota</taxon>
        <taxon>Fungi</taxon>
        <taxon>Dikarya</taxon>
        <taxon>Ascomycota</taxon>
        <taxon>Pezizomycotina</taxon>
        <taxon>Sordariomycetes</taxon>
        <taxon>Sordariomycetidae</taxon>
        <taxon>Sordariales</taxon>
        <taxon>Lasiosphaeriaceae</taxon>
        <taxon>Apodospora</taxon>
    </lineage>
</organism>
<keyword evidence="3" id="KW-1185">Reference proteome</keyword>
<comment type="caution">
    <text evidence="2">The sequence shown here is derived from an EMBL/GenBank/DDBJ whole genome shotgun (WGS) entry which is preliminary data.</text>
</comment>
<protein>
    <submittedName>
        <fullName evidence="2">Uncharacterized protein</fullName>
    </submittedName>
</protein>
<feature type="signal peptide" evidence="1">
    <location>
        <begin position="1"/>
        <end position="22"/>
    </location>
</feature>
<reference evidence="2" key="2">
    <citation type="submission" date="2023-06" db="EMBL/GenBank/DDBJ databases">
        <authorList>
            <consortium name="Lawrence Berkeley National Laboratory"/>
            <person name="Haridas S."/>
            <person name="Hensen N."/>
            <person name="Bonometti L."/>
            <person name="Westerberg I."/>
            <person name="Brannstrom I.O."/>
            <person name="Guillou S."/>
            <person name="Cros-Aarteil S."/>
            <person name="Calhoun S."/>
            <person name="Kuo A."/>
            <person name="Mondo S."/>
            <person name="Pangilinan J."/>
            <person name="Riley R."/>
            <person name="Labutti K."/>
            <person name="Andreopoulos B."/>
            <person name="Lipzen A."/>
            <person name="Chen C."/>
            <person name="Yanf M."/>
            <person name="Daum C."/>
            <person name="Ng V."/>
            <person name="Clum A."/>
            <person name="Steindorff A."/>
            <person name="Ohm R."/>
            <person name="Martin F."/>
            <person name="Silar P."/>
            <person name="Natvig D."/>
            <person name="Lalanne C."/>
            <person name="Gautier V."/>
            <person name="Ament-Velasquez S.L."/>
            <person name="Kruys A."/>
            <person name="Hutchinson M.I."/>
            <person name="Powell A.J."/>
            <person name="Barry K."/>
            <person name="Miller A.N."/>
            <person name="Grigoriev I.V."/>
            <person name="Debuchy R."/>
            <person name="Gladieux P."/>
            <person name="Thoren M.H."/>
            <person name="Johannesson H."/>
        </authorList>
    </citation>
    <scope>NUCLEOTIDE SEQUENCE</scope>
    <source>
        <strain evidence="2">CBS 118394</strain>
    </source>
</reference>
<dbReference type="EMBL" id="JAUEDM010000001">
    <property type="protein sequence ID" value="KAK3328788.1"/>
    <property type="molecule type" value="Genomic_DNA"/>
</dbReference>
<accession>A0AAE0MEH7</accession>
<dbReference type="AlphaFoldDB" id="A0AAE0MEH7"/>
<evidence type="ECO:0000256" key="1">
    <source>
        <dbReference type="SAM" id="SignalP"/>
    </source>
</evidence>
<keyword evidence="1" id="KW-0732">Signal</keyword>
<reference evidence="2" key="1">
    <citation type="journal article" date="2023" name="Mol. Phylogenet. Evol.">
        <title>Genome-scale phylogeny and comparative genomics of the fungal order Sordariales.</title>
        <authorList>
            <person name="Hensen N."/>
            <person name="Bonometti L."/>
            <person name="Westerberg I."/>
            <person name="Brannstrom I.O."/>
            <person name="Guillou S."/>
            <person name="Cros-Aarteil S."/>
            <person name="Calhoun S."/>
            <person name="Haridas S."/>
            <person name="Kuo A."/>
            <person name="Mondo S."/>
            <person name="Pangilinan J."/>
            <person name="Riley R."/>
            <person name="LaButti K."/>
            <person name="Andreopoulos B."/>
            <person name="Lipzen A."/>
            <person name="Chen C."/>
            <person name="Yan M."/>
            <person name="Daum C."/>
            <person name="Ng V."/>
            <person name="Clum A."/>
            <person name="Steindorff A."/>
            <person name="Ohm R.A."/>
            <person name="Martin F."/>
            <person name="Silar P."/>
            <person name="Natvig D.O."/>
            <person name="Lalanne C."/>
            <person name="Gautier V."/>
            <person name="Ament-Velasquez S.L."/>
            <person name="Kruys A."/>
            <person name="Hutchinson M.I."/>
            <person name="Powell A.J."/>
            <person name="Barry K."/>
            <person name="Miller A.N."/>
            <person name="Grigoriev I.V."/>
            <person name="Debuchy R."/>
            <person name="Gladieux P."/>
            <person name="Hiltunen Thoren M."/>
            <person name="Johannesson H."/>
        </authorList>
    </citation>
    <scope>NUCLEOTIDE SEQUENCE</scope>
    <source>
        <strain evidence="2">CBS 118394</strain>
    </source>
</reference>
<evidence type="ECO:0000313" key="2">
    <source>
        <dbReference type="EMBL" id="KAK3328788.1"/>
    </source>
</evidence>
<sequence>MHLTSILARAIGALYLATSCHAWAKDGNGVWVANNVWYSINGNAVHEACTQKDTTNFKTSGYCAYWLDAQGHKFEGGE</sequence>
<feature type="chain" id="PRO_5042188833" evidence="1">
    <location>
        <begin position="23"/>
        <end position="78"/>
    </location>
</feature>